<sequence length="56" mass="6208">MADASLSSQLELTAAKTPFSLDLVIQQAKYPLFLSKSENPATDQIRLVKTKLNICR</sequence>
<gene>
    <name evidence="1" type="ORF">INT80_04555</name>
</gene>
<proteinExistence type="predicted"/>
<protein>
    <submittedName>
        <fullName evidence="1">Uncharacterized protein</fullName>
    </submittedName>
</protein>
<organism evidence="1">
    <name type="scientific">Gallibacterium anatis</name>
    <dbReference type="NCBI Taxonomy" id="750"/>
    <lineage>
        <taxon>Bacteria</taxon>
        <taxon>Pseudomonadati</taxon>
        <taxon>Pseudomonadota</taxon>
        <taxon>Gammaproteobacteria</taxon>
        <taxon>Pasteurellales</taxon>
        <taxon>Pasteurellaceae</taxon>
        <taxon>Gallibacterium</taxon>
    </lineage>
</organism>
<reference evidence="1" key="1">
    <citation type="submission" date="2020-11" db="EMBL/GenBank/DDBJ databases">
        <title>Gallibacterium anatis 1637, full genome, WGS.</title>
        <authorList>
            <person name="Laishevtcev A.I."/>
            <person name="Yakimova E.A."/>
            <person name="Petkovich D."/>
            <person name="Stepanova T.V."/>
            <person name="Kalendr R.S."/>
            <person name="Rubalsky E.O."/>
            <person name="Zulkarneev E.R."/>
            <person name="Aleshkin A.V."/>
        </authorList>
    </citation>
    <scope>NUCLEOTIDE SEQUENCE</scope>
    <source>
        <strain evidence="1">1637</strain>
    </source>
</reference>
<name>A0A930Y8H2_9PAST</name>
<accession>A0A930Y8H2</accession>
<evidence type="ECO:0000313" key="1">
    <source>
        <dbReference type="EMBL" id="MBF4102427.1"/>
    </source>
</evidence>
<dbReference type="AlphaFoldDB" id="A0A930Y8H2"/>
<dbReference type="EMBL" id="JADION010000009">
    <property type="protein sequence ID" value="MBF4102427.1"/>
    <property type="molecule type" value="Genomic_DNA"/>
</dbReference>
<comment type="caution">
    <text evidence="1">The sequence shown here is derived from an EMBL/GenBank/DDBJ whole genome shotgun (WGS) entry which is preliminary data.</text>
</comment>